<dbReference type="SUPFAM" id="SSF56784">
    <property type="entry name" value="HAD-like"/>
    <property type="match status" value="1"/>
</dbReference>
<dbReference type="EMBL" id="DUGC01000073">
    <property type="protein sequence ID" value="HIH09951.1"/>
    <property type="molecule type" value="Genomic_DNA"/>
</dbReference>
<name>A0A7J4IWQ6_9ARCH</name>
<dbReference type="PANTHER" id="PTHR10000:SF8">
    <property type="entry name" value="HAD SUPERFAMILY HYDROLASE-LIKE, TYPE 3"/>
    <property type="match status" value="1"/>
</dbReference>
<dbReference type="NCBIfam" id="TIGR01484">
    <property type="entry name" value="HAD-SF-IIB"/>
    <property type="match status" value="1"/>
</dbReference>
<comment type="caution">
    <text evidence="1">The sequence shown here is derived from an EMBL/GenBank/DDBJ whole genome shotgun (WGS) entry which is preliminary data.</text>
</comment>
<dbReference type="InterPro" id="IPR023214">
    <property type="entry name" value="HAD_sf"/>
</dbReference>
<dbReference type="GO" id="GO:0016791">
    <property type="term" value="F:phosphatase activity"/>
    <property type="evidence" value="ECO:0007669"/>
    <property type="project" value="TreeGrafter"/>
</dbReference>
<evidence type="ECO:0000313" key="2">
    <source>
        <dbReference type="Proteomes" id="UP000565078"/>
    </source>
</evidence>
<gene>
    <name evidence="1" type="ORF">HA254_04760</name>
</gene>
<dbReference type="InterPro" id="IPR036412">
    <property type="entry name" value="HAD-like_sf"/>
</dbReference>
<keyword evidence="1" id="KW-0378">Hydrolase</keyword>
<dbReference type="GO" id="GO:0000287">
    <property type="term" value="F:magnesium ion binding"/>
    <property type="evidence" value="ECO:0007669"/>
    <property type="project" value="TreeGrafter"/>
</dbReference>
<dbReference type="PANTHER" id="PTHR10000">
    <property type="entry name" value="PHOSPHOSERINE PHOSPHATASE"/>
    <property type="match status" value="1"/>
</dbReference>
<evidence type="ECO:0000313" key="1">
    <source>
        <dbReference type="EMBL" id="HIH09951.1"/>
    </source>
</evidence>
<dbReference type="Pfam" id="PF08282">
    <property type="entry name" value="Hydrolase_3"/>
    <property type="match status" value="2"/>
</dbReference>
<dbReference type="Gene3D" id="3.40.50.1000">
    <property type="entry name" value="HAD superfamily/HAD-like"/>
    <property type="match status" value="1"/>
</dbReference>
<dbReference type="InterPro" id="IPR006379">
    <property type="entry name" value="HAD-SF_hydro_IIB"/>
</dbReference>
<proteinExistence type="predicted"/>
<dbReference type="Gene3D" id="3.30.980.20">
    <property type="entry name" value="Putative mannosyl-3-phosphoglycerate phosphatase, domain 2"/>
    <property type="match status" value="1"/>
</dbReference>
<dbReference type="AlphaFoldDB" id="A0A7J4IWQ6"/>
<dbReference type="GO" id="GO:0005829">
    <property type="term" value="C:cytosol"/>
    <property type="evidence" value="ECO:0007669"/>
    <property type="project" value="TreeGrafter"/>
</dbReference>
<sequence length="256" mass="27713">MKIIFTDLDGTLLDKCDFAPAKGTIGKLNRLAVPIIIVSSKTAPEIIQWQKKLGIGGPFACENGAAIYAPKGFFPKNMQVKERGNMQMLPLAKKIRTARALLSSLRVKGVETLSLCAMPVSSAMKASGLDCSMALMARGREFDECFKIVSGSRERIQKEAESAGFRFFSGGKFSHLCSSDKGKALRAIRKILAGKLGRIHCIAIGDGENDMPMLRAADTGYLLGGKKAQLDPHIKTESGKGPKVWVKVIEAEFGLH</sequence>
<dbReference type="Proteomes" id="UP000565078">
    <property type="component" value="Unassembled WGS sequence"/>
</dbReference>
<accession>A0A7J4IWQ6</accession>
<reference evidence="2" key="1">
    <citation type="journal article" date="2020" name="bioRxiv">
        <title>A rank-normalized archaeal taxonomy based on genome phylogeny resolves widespread incomplete and uneven classifications.</title>
        <authorList>
            <person name="Rinke C."/>
            <person name="Chuvochina M."/>
            <person name="Mussig A.J."/>
            <person name="Chaumeil P.-A."/>
            <person name="Waite D.W."/>
            <person name="Whitman W.B."/>
            <person name="Parks D.H."/>
            <person name="Hugenholtz P."/>
        </authorList>
    </citation>
    <scope>NUCLEOTIDE SEQUENCE [LARGE SCALE GENOMIC DNA]</scope>
</reference>
<protein>
    <submittedName>
        <fullName evidence="1">HAD-IIB family hydrolase</fullName>
    </submittedName>
</protein>
<organism evidence="1 2">
    <name type="scientific">Candidatus Iainarchaeum sp</name>
    <dbReference type="NCBI Taxonomy" id="3101447"/>
    <lineage>
        <taxon>Archaea</taxon>
        <taxon>Candidatus Iainarchaeota</taxon>
        <taxon>Candidatus Iainarchaeia</taxon>
        <taxon>Candidatus Iainarchaeales</taxon>
        <taxon>Candidatus Iainarchaeaceae</taxon>
        <taxon>Candidatus Iainarchaeum</taxon>
    </lineage>
</organism>